<evidence type="ECO:0000313" key="2">
    <source>
        <dbReference type="Proteomes" id="UP000001023"/>
    </source>
</evidence>
<dbReference type="PaxDb" id="246200-SPO1402"/>
<reference evidence="1 2" key="1">
    <citation type="journal article" date="2004" name="Nature">
        <title>Genome sequence of Silicibacter pomeroyi reveals adaptations to the marine environment.</title>
        <authorList>
            <person name="Moran M.A."/>
            <person name="Buchan A."/>
            <person name="Gonzalez J.M."/>
            <person name="Heidelberg J.F."/>
            <person name="Whitman W.B."/>
            <person name="Kiene R.P."/>
            <person name="Henriksen J.R."/>
            <person name="King G.M."/>
            <person name="Belas R."/>
            <person name="Fuqua C."/>
            <person name="Brinkac L."/>
            <person name="Lewis M."/>
            <person name="Johri S."/>
            <person name="Weaver B."/>
            <person name="Pai G."/>
            <person name="Eisen J.A."/>
            <person name="Rahe E."/>
            <person name="Sheldon W.M."/>
            <person name="Ye W."/>
            <person name="Miller T.R."/>
            <person name="Carlton J."/>
            <person name="Rasko D.A."/>
            <person name="Paulsen I.T."/>
            <person name="Ren Q."/>
            <person name="Daugherty S.C."/>
            <person name="Deboy R.T."/>
            <person name="Dodson R.J."/>
            <person name="Durkin A.S."/>
            <person name="Madupu R."/>
            <person name="Nelson W.C."/>
            <person name="Sullivan S.A."/>
            <person name="Rosovitz M.J."/>
            <person name="Haft D.H."/>
            <person name="Selengut J."/>
            <person name="Ward N."/>
        </authorList>
    </citation>
    <scope>NUCLEOTIDE SEQUENCE [LARGE SCALE GENOMIC DNA]</scope>
    <source>
        <strain evidence="2">ATCC 700808 / DSM 15171 / DSS-3</strain>
    </source>
</reference>
<dbReference type="HOGENOM" id="CLU_2371056_0_0_5"/>
<dbReference type="STRING" id="246200.SPO1402"/>
<reference evidence="1 2" key="2">
    <citation type="journal article" date="2014" name="Stand. Genomic Sci.">
        <title>An updated genome annotation for the model marine bacterium Ruegeria pomeroyi DSS-3.</title>
        <authorList>
            <person name="Rivers A.R."/>
            <person name="Smith C.B."/>
            <person name="Moran M.A."/>
        </authorList>
    </citation>
    <scope>GENOME REANNOTATION</scope>
    <source>
        <strain evidence="2">ATCC 700808 / DSM 15171 / DSS-3</strain>
    </source>
</reference>
<accession>Q5LTL2</accession>
<proteinExistence type="predicted"/>
<sequence length="95" mass="9953">MAFVANCARLAQSCGEYVMIRTVSGLVALGLLAACNNPIRPLPANLADQKPACASGDYSVCSEIGHAVRDQEGGVNTYPIAQTPTTYVISQPIID</sequence>
<dbReference type="EMBL" id="CP000031">
    <property type="protein sequence ID" value="AAV94689.1"/>
    <property type="molecule type" value="Genomic_DNA"/>
</dbReference>
<protein>
    <submittedName>
        <fullName evidence="1">Uncharacterized protein</fullName>
    </submittedName>
</protein>
<evidence type="ECO:0000313" key="1">
    <source>
        <dbReference type="EMBL" id="AAV94689.1"/>
    </source>
</evidence>
<organism evidence="1 2">
    <name type="scientific">Ruegeria pomeroyi (strain ATCC 700808 / DSM 15171 / DSS-3)</name>
    <name type="common">Silicibacter pomeroyi</name>
    <dbReference type="NCBI Taxonomy" id="246200"/>
    <lineage>
        <taxon>Bacteria</taxon>
        <taxon>Pseudomonadati</taxon>
        <taxon>Pseudomonadota</taxon>
        <taxon>Alphaproteobacteria</taxon>
        <taxon>Rhodobacterales</taxon>
        <taxon>Roseobacteraceae</taxon>
        <taxon>Ruegeria</taxon>
    </lineage>
</organism>
<keyword evidence="2" id="KW-1185">Reference proteome</keyword>
<gene>
    <name evidence="1" type="ordered locus">SPO1402</name>
</gene>
<name>Q5LTL2_RUEPO</name>
<dbReference type="Proteomes" id="UP000001023">
    <property type="component" value="Chromosome"/>
</dbReference>
<dbReference type="KEGG" id="sil:SPO1402"/>
<dbReference type="AlphaFoldDB" id="Q5LTL2"/>